<dbReference type="SUPFAM" id="SSF118352">
    <property type="entry name" value="HSP33 redox switch-like"/>
    <property type="match status" value="1"/>
</dbReference>
<dbReference type="Gene3D" id="3.55.30.10">
    <property type="entry name" value="Hsp33 domain"/>
    <property type="match status" value="1"/>
</dbReference>
<evidence type="ECO:0000256" key="2">
    <source>
        <dbReference type="ARBA" id="ARBA00022833"/>
    </source>
</evidence>
<keyword evidence="3" id="KW-1015">Disulfide bond</keyword>
<sequence length="303" mass="32155">MTTGHLPAERTDRLCRGLVPERGLRAVFVRVGDTARMARVLHGLYPTSAHLFAQALAGGALVGALQKDRGRVNLQLECDGPIGGLFVDADPDGNVRGYVRHVAVNFPGEPARGAKAALGGRGFLSVLRETSPGQHYRSAVELEALDVAADLRRWFASSEQVATALDLAVVARGAEPLGDVAGVLVQRLPDGDDAAIEEARRRLAGGELARSLADGAAAQEVIRRVVGEGFELLGDVEVAYRCGCSMERARAAVSALGVTGIAEVLANEREAVITCEFCRSRYVVAEPALRDLQRRLAERDAAG</sequence>
<keyword evidence="7" id="KW-1185">Reference proteome</keyword>
<evidence type="ECO:0000313" key="7">
    <source>
        <dbReference type="Proteomes" id="UP001162891"/>
    </source>
</evidence>
<dbReference type="RefSeq" id="WP_248360716.1">
    <property type="nucleotide sequence ID" value="NZ_AP025591.1"/>
</dbReference>
<keyword evidence="1" id="KW-0963">Cytoplasm</keyword>
<reference evidence="7" key="1">
    <citation type="journal article" date="2022" name="Int. J. Syst. Evol. Microbiol.">
        <title>Anaeromyxobacter oryzae sp. nov., Anaeromyxobacter diazotrophicus sp. nov. and Anaeromyxobacter paludicola sp. nov., isolated from paddy soils.</title>
        <authorList>
            <person name="Itoh H."/>
            <person name="Xu Z."/>
            <person name="Mise K."/>
            <person name="Masuda Y."/>
            <person name="Ushijima N."/>
            <person name="Hayakawa C."/>
            <person name="Shiratori Y."/>
            <person name="Senoo K."/>
        </authorList>
    </citation>
    <scope>NUCLEOTIDE SEQUENCE [LARGE SCALE GENOMIC DNA]</scope>
    <source>
        <strain evidence="7">Red232</strain>
    </source>
</reference>
<evidence type="ECO:0000256" key="5">
    <source>
        <dbReference type="ARBA" id="ARBA00023284"/>
    </source>
</evidence>
<dbReference type="PANTHER" id="PTHR30111:SF1">
    <property type="entry name" value="33 KDA CHAPERONIN"/>
    <property type="match status" value="1"/>
</dbReference>
<protein>
    <submittedName>
        <fullName evidence="6">33 kDa chaperonin</fullName>
    </submittedName>
</protein>
<dbReference type="SUPFAM" id="SSF64397">
    <property type="entry name" value="Hsp33 domain"/>
    <property type="match status" value="1"/>
</dbReference>
<keyword evidence="2" id="KW-0862">Zinc</keyword>
<accession>A0ABM7WU69</accession>
<dbReference type="Pfam" id="PF01430">
    <property type="entry name" value="HSP33"/>
    <property type="match status" value="1"/>
</dbReference>
<dbReference type="EMBL" id="AP025591">
    <property type="protein sequence ID" value="BDG03037.1"/>
    <property type="molecule type" value="Genomic_DNA"/>
</dbReference>
<dbReference type="InterPro" id="IPR016153">
    <property type="entry name" value="Heat_shock_Hsp33_N"/>
</dbReference>
<name>A0ABM7WU69_9BACT</name>
<dbReference type="InterPro" id="IPR000397">
    <property type="entry name" value="Heat_shock_Hsp33"/>
</dbReference>
<organism evidence="6 7">
    <name type="scientific">Anaeromyxobacter oryzae</name>
    <dbReference type="NCBI Taxonomy" id="2918170"/>
    <lineage>
        <taxon>Bacteria</taxon>
        <taxon>Pseudomonadati</taxon>
        <taxon>Myxococcota</taxon>
        <taxon>Myxococcia</taxon>
        <taxon>Myxococcales</taxon>
        <taxon>Cystobacterineae</taxon>
        <taxon>Anaeromyxobacteraceae</taxon>
        <taxon>Anaeromyxobacter</taxon>
    </lineage>
</organism>
<keyword evidence="5" id="KW-0676">Redox-active center</keyword>
<evidence type="ECO:0000256" key="4">
    <source>
        <dbReference type="ARBA" id="ARBA00023186"/>
    </source>
</evidence>
<dbReference type="Gene3D" id="3.90.1280.10">
    <property type="entry name" value="HSP33 redox switch-like"/>
    <property type="match status" value="1"/>
</dbReference>
<gene>
    <name evidence="6" type="primary">hslO</name>
    <name evidence="6" type="ORF">AMOR_20330</name>
</gene>
<dbReference type="Proteomes" id="UP001162891">
    <property type="component" value="Chromosome"/>
</dbReference>
<keyword evidence="4" id="KW-0143">Chaperone</keyword>
<dbReference type="InterPro" id="IPR016154">
    <property type="entry name" value="Heat_shock_Hsp33_C"/>
</dbReference>
<evidence type="ECO:0000256" key="3">
    <source>
        <dbReference type="ARBA" id="ARBA00023157"/>
    </source>
</evidence>
<evidence type="ECO:0000256" key="1">
    <source>
        <dbReference type="ARBA" id="ARBA00022490"/>
    </source>
</evidence>
<evidence type="ECO:0000313" key="6">
    <source>
        <dbReference type="EMBL" id="BDG03037.1"/>
    </source>
</evidence>
<proteinExistence type="predicted"/>
<dbReference type="PANTHER" id="PTHR30111">
    <property type="entry name" value="33 KDA CHAPERONIN"/>
    <property type="match status" value="1"/>
</dbReference>
<dbReference type="PIRSF" id="PIRSF005261">
    <property type="entry name" value="Heat_shock_Hsp33"/>
    <property type="match status" value="1"/>
</dbReference>